<dbReference type="CDD" id="cd06581">
    <property type="entry name" value="TM_PBP1_LivM_like"/>
    <property type="match status" value="1"/>
</dbReference>
<gene>
    <name evidence="7" type="ORF">Desaf_2297</name>
</gene>
<keyword evidence="8" id="KW-1185">Reference proteome</keyword>
<dbReference type="InterPro" id="IPR043428">
    <property type="entry name" value="LivM-like"/>
</dbReference>
<evidence type="ECO:0000256" key="3">
    <source>
        <dbReference type="ARBA" id="ARBA00022692"/>
    </source>
</evidence>
<accession>F3YXC5</accession>
<feature type="transmembrane region" description="Helical" evidence="6">
    <location>
        <begin position="92"/>
        <end position="112"/>
    </location>
</feature>
<proteinExistence type="predicted"/>
<reference evidence="7 8" key="1">
    <citation type="journal article" date="2011" name="J. Bacteriol.">
        <title>Genome sequence of the mercury-methylating and pleomorphic Desulfovibrio africanus Strain Walvis Bay.</title>
        <authorList>
            <person name="Brown S.D."/>
            <person name="Wall J.D."/>
            <person name="Kucken A.M."/>
            <person name="Gilmour C.C."/>
            <person name="Podar M."/>
            <person name="Brandt C.C."/>
            <person name="Teshima H."/>
            <person name="Detter J.C."/>
            <person name="Han C.S."/>
            <person name="Land M.L."/>
            <person name="Lucas S."/>
            <person name="Han J."/>
            <person name="Pennacchio L."/>
            <person name="Nolan M."/>
            <person name="Pitluck S."/>
            <person name="Woyke T."/>
            <person name="Goodwin L."/>
            <person name="Palumbo A.V."/>
            <person name="Elias D.A."/>
        </authorList>
    </citation>
    <scope>NUCLEOTIDE SEQUENCE [LARGE SCALE GENOMIC DNA]</scope>
    <source>
        <strain evidence="7 8">Walvis Bay</strain>
    </source>
</reference>
<organism evidence="7 8">
    <name type="scientific">Desulfocurvibacter africanus subsp. africanus str. Walvis Bay</name>
    <dbReference type="NCBI Taxonomy" id="690850"/>
    <lineage>
        <taxon>Bacteria</taxon>
        <taxon>Pseudomonadati</taxon>
        <taxon>Thermodesulfobacteriota</taxon>
        <taxon>Desulfovibrionia</taxon>
        <taxon>Desulfovibrionales</taxon>
        <taxon>Desulfovibrionaceae</taxon>
        <taxon>Desulfocurvibacter</taxon>
    </lineage>
</organism>
<sequence>MPAQPKAIKRAASLGLKHCALLVLTLAVLGPFVPDYELLGLNQHLLLALNVLALNFCLGLGGQASLAQGAFCGLGAYFSVLAHQAWPEASPLILACVALSAWGIGFGLSYPMEKLGEGFLAMATLGLSLIFTNLAVSLSSITGGPDGMLVTTPLSILGLNLRGDIAHYYVFLALLAGGLYLFLALRHSRLGRALLACKSDPMAAAACGIRRPAVRSLSFGLGAALSALAGAVYAPYGGFISPGEFDLELSLKTLLYLVIGGPGNPVRPILAVLGLESLLSHAHFLGDTRTLFHGLLLGAALLAPVAWKRLRKK</sequence>
<keyword evidence="5 6" id="KW-0472">Membrane</keyword>
<feature type="transmembrane region" description="Helical" evidence="6">
    <location>
        <begin position="217"/>
        <end position="236"/>
    </location>
</feature>
<evidence type="ECO:0000256" key="6">
    <source>
        <dbReference type="SAM" id="Phobius"/>
    </source>
</evidence>
<dbReference type="STRING" id="690850.Desaf_2297"/>
<evidence type="ECO:0000313" key="8">
    <source>
        <dbReference type="Proteomes" id="UP000007844"/>
    </source>
</evidence>
<dbReference type="Pfam" id="PF02653">
    <property type="entry name" value="BPD_transp_2"/>
    <property type="match status" value="1"/>
</dbReference>
<dbReference type="PANTHER" id="PTHR30482:SF20">
    <property type="entry name" value="HIGH-AFFINITY BRANCHED-CHAIN AMINO ACID TRANSPORT SYSTEM PERMEASE PROTEIN LIVM"/>
    <property type="match status" value="1"/>
</dbReference>
<comment type="subcellular location">
    <subcellularLocation>
        <location evidence="1">Cell membrane</location>
        <topology evidence="1">Multi-pass membrane protein</topology>
    </subcellularLocation>
</comment>
<dbReference type="InterPro" id="IPR001851">
    <property type="entry name" value="ABC_transp_permease"/>
</dbReference>
<keyword evidence="2" id="KW-1003">Cell membrane</keyword>
<dbReference type="Proteomes" id="UP000007844">
    <property type="component" value="Chromosome"/>
</dbReference>
<dbReference type="GO" id="GO:0005886">
    <property type="term" value="C:plasma membrane"/>
    <property type="evidence" value="ECO:0007669"/>
    <property type="project" value="UniProtKB-SubCell"/>
</dbReference>
<dbReference type="RefSeq" id="WP_014260332.1">
    <property type="nucleotide sequence ID" value="NC_016629.1"/>
</dbReference>
<protein>
    <submittedName>
        <fullName evidence="7">ABC-type transporter, integral membrane subunit</fullName>
    </submittedName>
</protein>
<name>F3YXC5_DESAF</name>
<feature type="transmembrane region" description="Helical" evidence="6">
    <location>
        <begin position="69"/>
        <end position="86"/>
    </location>
</feature>
<dbReference type="PANTHER" id="PTHR30482">
    <property type="entry name" value="HIGH-AFFINITY BRANCHED-CHAIN AMINO ACID TRANSPORT SYSTEM PERMEASE"/>
    <property type="match status" value="1"/>
</dbReference>
<evidence type="ECO:0000256" key="5">
    <source>
        <dbReference type="ARBA" id="ARBA00023136"/>
    </source>
</evidence>
<evidence type="ECO:0000256" key="1">
    <source>
        <dbReference type="ARBA" id="ARBA00004651"/>
    </source>
</evidence>
<evidence type="ECO:0000256" key="4">
    <source>
        <dbReference type="ARBA" id="ARBA00022989"/>
    </source>
</evidence>
<dbReference type="EMBL" id="CP003221">
    <property type="protein sequence ID" value="EGJ50623.1"/>
    <property type="molecule type" value="Genomic_DNA"/>
</dbReference>
<feature type="transmembrane region" description="Helical" evidence="6">
    <location>
        <begin position="165"/>
        <end position="185"/>
    </location>
</feature>
<feature type="transmembrane region" description="Helical" evidence="6">
    <location>
        <begin position="45"/>
        <end position="62"/>
    </location>
</feature>
<keyword evidence="4 6" id="KW-1133">Transmembrane helix</keyword>
<dbReference type="AlphaFoldDB" id="F3YXC5"/>
<dbReference type="eggNOG" id="COG4177">
    <property type="taxonomic scope" value="Bacteria"/>
</dbReference>
<keyword evidence="3 6" id="KW-0812">Transmembrane</keyword>
<feature type="transmembrane region" description="Helical" evidence="6">
    <location>
        <begin position="290"/>
        <end position="307"/>
    </location>
</feature>
<dbReference type="KEGG" id="daf:Desaf_2297"/>
<dbReference type="HOGENOM" id="CLU_031365_2_2_7"/>
<evidence type="ECO:0000313" key="7">
    <source>
        <dbReference type="EMBL" id="EGJ50623.1"/>
    </source>
</evidence>
<evidence type="ECO:0000256" key="2">
    <source>
        <dbReference type="ARBA" id="ARBA00022475"/>
    </source>
</evidence>
<feature type="transmembrane region" description="Helical" evidence="6">
    <location>
        <begin position="12"/>
        <end position="33"/>
    </location>
</feature>
<dbReference type="GO" id="GO:0015658">
    <property type="term" value="F:branched-chain amino acid transmembrane transporter activity"/>
    <property type="evidence" value="ECO:0007669"/>
    <property type="project" value="InterPro"/>
</dbReference>
<feature type="transmembrane region" description="Helical" evidence="6">
    <location>
        <begin position="119"/>
        <end position="145"/>
    </location>
</feature>